<feature type="signal peptide" evidence="1">
    <location>
        <begin position="1"/>
        <end position="22"/>
    </location>
</feature>
<feature type="chain" id="PRO_5001960720" description="Lysozyme inhibitor LprI-like N-terminal domain-containing protein" evidence="1">
    <location>
        <begin position="23"/>
        <end position="263"/>
    </location>
</feature>
<organism evidence="3 4">
    <name type="scientific">Inquilinus limosus MP06</name>
    <dbReference type="NCBI Taxonomy" id="1398085"/>
    <lineage>
        <taxon>Bacteria</taxon>
        <taxon>Pseudomonadati</taxon>
        <taxon>Pseudomonadota</taxon>
        <taxon>Alphaproteobacteria</taxon>
        <taxon>Rhodospirillales</taxon>
        <taxon>Rhodospirillaceae</taxon>
        <taxon>Inquilinus</taxon>
    </lineage>
</organism>
<feature type="domain" description="Lysozyme inhibitor LprI-like N-terminal" evidence="2">
    <location>
        <begin position="176"/>
        <end position="247"/>
    </location>
</feature>
<protein>
    <recommendedName>
        <fullName evidence="2">Lysozyme inhibitor LprI-like N-terminal domain-containing protein</fullName>
    </recommendedName>
</protein>
<keyword evidence="1" id="KW-0732">Signal</keyword>
<dbReference type="PROSITE" id="PS51257">
    <property type="entry name" value="PROKAR_LIPOPROTEIN"/>
    <property type="match status" value="1"/>
</dbReference>
<comment type="caution">
    <text evidence="3">The sequence shown here is derived from an EMBL/GenBank/DDBJ whole genome shotgun (WGS) entry which is preliminary data.</text>
</comment>
<dbReference type="EMBL" id="JANX01000002">
    <property type="protein sequence ID" value="KGM36052.1"/>
    <property type="molecule type" value="Genomic_DNA"/>
</dbReference>
<reference evidence="3 4" key="1">
    <citation type="submission" date="2014-01" db="EMBL/GenBank/DDBJ databases">
        <title>Genome sequence determination for a cystic fibrosis isolate, Inquilinus limosus.</title>
        <authorList>
            <person name="Pino M."/>
            <person name="Di Conza J."/>
            <person name="Gutkind G."/>
        </authorList>
    </citation>
    <scope>NUCLEOTIDE SEQUENCE [LARGE SCALE GENOMIC DNA]</scope>
    <source>
        <strain evidence="3 4">MP06</strain>
    </source>
</reference>
<evidence type="ECO:0000313" key="3">
    <source>
        <dbReference type="EMBL" id="KGM36052.1"/>
    </source>
</evidence>
<proteinExistence type="predicted"/>
<gene>
    <name evidence="3" type="ORF">P409_00825</name>
</gene>
<evidence type="ECO:0000313" key="4">
    <source>
        <dbReference type="Proteomes" id="UP000029995"/>
    </source>
</evidence>
<dbReference type="Pfam" id="PF07007">
    <property type="entry name" value="LprI"/>
    <property type="match status" value="1"/>
</dbReference>
<accession>A0A0A0DGD5</accession>
<sequence length="263" mass="28250">MKIWIALAAGWLAVVGCATATAAGKTASLDTQVVAVNADAANTVTLVLMVTGEGLAPYDLPEDLGGAPDGCDGTGYNPIGGRFTGGCYKIAATENFQPVSDLSYRVLFKHGTTGFVQLRYRSPIDPRYAREFRIDIGFKLGNGVVENRHSEILTALLAFPPDAFPDPANPWAPIYAFEDRRLNALYHTLAAAPQIIDGAPALHALLGKAERDWVAFKEADCSAVLVPDPAQADRCRVLRTVNRIDQLDALRRSQTGTPRTISP</sequence>
<dbReference type="Proteomes" id="UP000029995">
    <property type="component" value="Unassembled WGS sequence"/>
</dbReference>
<name>A0A0A0DGD5_9PROT</name>
<evidence type="ECO:0000256" key="1">
    <source>
        <dbReference type="SAM" id="SignalP"/>
    </source>
</evidence>
<dbReference type="InterPro" id="IPR009739">
    <property type="entry name" value="LprI-like_N"/>
</dbReference>
<dbReference type="RefSeq" id="WP_034830815.1">
    <property type="nucleotide sequence ID" value="NZ_JANX01000002.1"/>
</dbReference>
<dbReference type="Gene3D" id="1.20.1270.180">
    <property type="match status" value="1"/>
</dbReference>
<dbReference type="OrthoDB" id="7340239at2"/>
<dbReference type="AlphaFoldDB" id="A0A0A0DGD5"/>
<evidence type="ECO:0000259" key="2">
    <source>
        <dbReference type="Pfam" id="PF07007"/>
    </source>
</evidence>